<dbReference type="EMBL" id="ML210204">
    <property type="protein sequence ID" value="TFK24246.1"/>
    <property type="molecule type" value="Genomic_DNA"/>
</dbReference>
<name>A0A5C3KUQ3_COPMA</name>
<dbReference type="AlphaFoldDB" id="A0A5C3KUQ3"/>
<evidence type="ECO:0000313" key="3">
    <source>
        <dbReference type="EMBL" id="TFK24246.1"/>
    </source>
</evidence>
<evidence type="ECO:0000259" key="2">
    <source>
        <dbReference type="Pfam" id="PF20411"/>
    </source>
</evidence>
<gene>
    <name evidence="3" type="ORF">FA15DRAFT_592782</name>
</gene>
<dbReference type="OrthoDB" id="3176940at2759"/>
<evidence type="ECO:0000256" key="1">
    <source>
        <dbReference type="SAM" id="MobiDB-lite"/>
    </source>
</evidence>
<proteinExistence type="predicted"/>
<dbReference type="Pfam" id="PF20411">
    <property type="entry name" value="DUF6697"/>
    <property type="match status" value="1"/>
</dbReference>
<evidence type="ECO:0000313" key="4">
    <source>
        <dbReference type="Proteomes" id="UP000307440"/>
    </source>
</evidence>
<feature type="domain" description="DUF6697" evidence="2">
    <location>
        <begin position="17"/>
        <end position="205"/>
    </location>
</feature>
<feature type="region of interest" description="Disordered" evidence="1">
    <location>
        <begin position="210"/>
        <end position="290"/>
    </location>
</feature>
<dbReference type="InterPro" id="IPR046520">
    <property type="entry name" value="DUF6697"/>
</dbReference>
<protein>
    <recommendedName>
        <fullName evidence="2">DUF6697 domain-containing protein</fullName>
    </recommendedName>
</protein>
<sequence>MEPFKVSIEDEVRDVAVSRDKFISRIYGGSPIRVFPTISQKMLKKHGLNDFMFLCGDIQSRAPEMPGHVGLWYSCGYDYFDAPMRVITRVQDKPARWQYQGQYHVEYSKPLTREEWSMQPVRNAWSQALYEERWGCEIRGIVYAYKMYGREPTEKEVDLICAQGLCKKATPEDISLGMARGDVTISVFIMKCVGYDEKFQRELAERWDGGQGIFKPTGSSTRKKGTKRTRSSEKAPIQRKKGRFAADLRHETEEESDLPTSDEDEEDDEGGDDNGLYSTRGTRSNPIALG</sequence>
<accession>A0A5C3KUQ3</accession>
<dbReference type="Proteomes" id="UP000307440">
    <property type="component" value="Unassembled WGS sequence"/>
</dbReference>
<dbReference type="STRING" id="230819.A0A5C3KUQ3"/>
<organism evidence="3 4">
    <name type="scientific">Coprinopsis marcescibilis</name>
    <name type="common">Agaric fungus</name>
    <name type="synonym">Psathyrella marcescibilis</name>
    <dbReference type="NCBI Taxonomy" id="230819"/>
    <lineage>
        <taxon>Eukaryota</taxon>
        <taxon>Fungi</taxon>
        <taxon>Dikarya</taxon>
        <taxon>Basidiomycota</taxon>
        <taxon>Agaricomycotina</taxon>
        <taxon>Agaricomycetes</taxon>
        <taxon>Agaricomycetidae</taxon>
        <taxon>Agaricales</taxon>
        <taxon>Agaricineae</taxon>
        <taxon>Psathyrellaceae</taxon>
        <taxon>Coprinopsis</taxon>
    </lineage>
</organism>
<keyword evidence="4" id="KW-1185">Reference proteome</keyword>
<feature type="compositionally biased region" description="Polar residues" evidence="1">
    <location>
        <begin position="276"/>
        <end position="290"/>
    </location>
</feature>
<feature type="compositionally biased region" description="Acidic residues" evidence="1">
    <location>
        <begin position="253"/>
        <end position="272"/>
    </location>
</feature>
<reference evidence="3 4" key="1">
    <citation type="journal article" date="2019" name="Nat. Ecol. Evol.">
        <title>Megaphylogeny resolves global patterns of mushroom evolution.</title>
        <authorList>
            <person name="Varga T."/>
            <person name="Krizsan K."/>
            <person name="Foldi C."/>
            <person name="Dima B."/>
            <person name="Sanchez-Garcia M."/>
            <person name="Sanchez-Ramirez S."/>
            <person name="Szollosi G.J."/>
            <person name="Szarkandi J.G."/>
            <person name="Papp V."/>
            <person name="Albert L."/>
            <person name="Andreopoulos W."/>
            <person name="Angelini C."/>
            <person name="Antonin V."/>
            <person name="Barry K.W."/>
            <person name="Bougher N.L."/>
            <person name="Buchanan P."/>
            <person name="Buyck B."/>
            <person name="Bense V."/>
            <person name="Catcheside P."/>
            <person name="Chovatia M."/>
            <person name="Cooper J."/>
            <person name="Damon W."/>
            <person name="Desjardin D."/>
            <person name="Finy P."/>
            <person name="Geml J."/>
            <person name="Haridas S."/>
            <person name="Hughes K."/>
            <person name="Justo A."/>
            <person name="Karasinski D."/>
            <person name="Kautmanova I."/>
            <person name="Kiss B."/>
            <person name="Kocsube S."/>
            <person name="Kotiranta H."/>
            <person name="LaButti K.M."/>
            <person name="Lechner B.E."/>
            <person name="Liimatainen K."/>
            <person name="Lipzen A."/>
            <person name="Lukacs Z."/>
            <person name="Mihaltcheva S."/>
            <person name="Morgado L.N."/>
            <person name="Niskanen T."/>
            <person name="Noordeloos M.E."/>
            <person name="Ohm R.A."/>
            <person name="Ortiz-Santana B."/>
            <person name="Ovrebo C."/>
            <person name="Racz N."/>
            <person name="Riley R."/>
            <person name="Savchenko A."/>
            <person name="Shiryaev A."/>
            <person name="Soop K."/>
            <person name="Spirin V."/>
            <person name="Szebenyi C."/>
            <person name="Tomsovsky M."/>
            <person name="Tulloss R.E."/>
            <person name="Uehling J."/>
            <person name="Grigoriev I.V."/>
            <person name="Vagvolgyi C."/>
            <person name="Papp T."/>
            <person name="Martin F.M."/>
            <person name="Miettinen O."/>
            <person name="Hibbett D.S."/>
            <person name="Nagy L.G."/>
        </authorList>
    </citation>
    <scope>NUCLEOTIDE SEQUENCE [LARGE SCALE GENOMIC DNA]</scope>
    <source>
        <strain evidence="3 4">CBS 121175</strain>
    </source>
</reference>